<dbReference type="Proteomes" id="UP000014148">
    <property type="component" value="Unassembled WGS sequence"/>
</dbReference>
<dbReference type="SUPFAM" id="SSF75011">
    <property type="entry name" value="3-carboxy-cis,cis-mucoante lactonizing enzyme"/>
    <property type="match status" value="1"/>
</dbReference>
<gene>
    <name evidence="3" type="ORF">I585_00586</name>
    <name evidence="2" type="ORF">UAI_00655</name>
</gene>
<reference evidence="3 5" key="2">
    <citation type="submission" date="2013-03" db="EMBL/GenBank/DDBJ databases">
        <title>The Genome Sequence of Enterococcus malodoratus ATCC_43197 (PacBio/Illumina hybrid assembly).</title>
        <authorList>
            <consortium name="The Broad Institute Genomics Platform"/>
            <consortium name="The Broad Institute Genome Sequencing Center for Infectious Disease"/>
            <person name="Earl A."/>
            <person name="Russ C."/>
            <person name="Gilmore M."/>
            <person name="Surin D."/>
            <person name="Walker B."/>
            <person name="Young S."/>
            <person name="Zeng Q."/>
            <person name="Gargeya S."/>
            <person name="Fitzgerald M."/>
            <person name="Haas B."/>
            <person name="Abouelleil A."/>
            <person name="Allen A.W."/>
            <person name="Alvarado L."/>
            <person name="Arachchi H.M."/>
            <person name="Berlin A.M."/>
            <person name="Chapman S.B."/>
            <person name="Gainer-Dewar J."/>
            <person name="Goldberg J."/>
            <person name="Griggs A."/>
            <person name="Gujja S."/>
            <person name="Hansen M."/>
            <person name="Howarth C."/>
            <person name="Imamovic A."/>
            <person name="Ireland A."/>
            <person name="Larimer J."/>
            <person name="McCowan C."/>
            <person name="Murphy C."/>
            <person name="Pearson M."/>
            <person name="Poon T.W."/>
            <person name="Priest M."/>
            <person name="Roberts A."/>
            <person name="Saif S."/>
            <person name="Shea T."/>
            <person name="Sisk P."/>
            <person name="Sykes S."/>
            <person name="Wortman J."/>
            <person name="Nusbaum C."/>
            <person name="Birren B."/>
        </authorList>
    </citation>
    <scope>NUCLEOTIDE SEQUENCE [LARGE SCALE GENOMIC DNA]</scope>
    <source>
        <strain evidence="3 5">ATCC 43197</strain>
    </source>
</reference>
<evidence type="ECO:0000313" key="5">
    <source>
        <dbReference type="Proteomes" id="UP000014148"/>
    </source>
</evidence>
<evidence type="ECO:0000313" key="4">
    <source>
        <dbReference type="Proteomes" id="UP000013783"/>
    </source>
</evidence>
<dbReference type="Proteomes" id="UP000013783">
    <property type="component" value="Unassembled WGS sequence"/>
</dbReference>
<evidence type="ECO:0000313" key="2">
    <source>
        <dbReference type="EMBL" id="EOH80617.1"/>
    </source>
</evidence>
<reference evidence="2 4" key="1">
    <citation type="submission" date="2013-02" db="EMBL/GenBank/DDBJ databases">
        <title>The Genome Sequence of Enterococcus malodoratus ATCC_43197.</title>
        <authorList>
            <consortium name="The Broad Institute Genome Sequencing Platform"/>
            <consortium name="The Broad Institute Genome Sequencing Center for Infectious Disease"/>
            <person name="Earl A.M."/>
            <person name="Gilmore M.S."/>
            <person name="Lebreton F."/>
            <person name="Walker B."/>
            <person name="Young S.K."/>
            <person name="Zeng Q."/>
            <person name="Gargeya S."/>
            <person name="Fitzgerald M."/>
            <person name="Haas B."/>
            <person name="Abouelleil A."/>
            <person name="Alvarado L."/>
            <person name="Arachchi H.M."/>
            <person name="Berlin A.M."/>
            <person name="Chapman S.B."/>
            <person name="Dewar J."/>
            <person name="Goldberg J."/>
            <person name="Griggs A."/>
            <person name="Gujja S."/>
            <person name="Hansen M."/>
            <person name="Howarth C."/>
            <person name="Imamovic A."/>
            <person name="Larimer J."/>
            <person name="McCowan C."/>
            <person name="Murphy C."/>
            <person name="Neiman D."/>
            <person name="Pearson M."/>
            <person name="Priest M."/>
            <person name="Roberts A."/>
            <person name="Saif S."/>
            <person name="Shea T."/>
            <person name="Sisk P."/>
            <person name="Sykes S."/>
            <person name="Wortman J."/>
            <person name="Nusbaum C."/>
            <person name="Birren B."/>
        </authorList>
    </citation>
    <scope>NUCLEOTIDE SEQUENCE [LARGE SCALE GENOMIC DNA]</scope>
    <source>
        <strain evidence="2 4">ATCC 43197</strain>
    </source>
</reference>
<feature type="signal peptide" evidence="1">
    <location>
        <begin position="1"/>
        <end position="24"/>
    </location>
</feature>
<name>R2P8I2_9ENTE</name>
<dbReference type="eggNOG" id="COG3391">
    <property type="taxonomic scope" value="Bacteria"/>
</dbReference>
<comment type="caution">
    <text evidence="2">The sequence shown here is derived from an EMBL/GenBank/DDBJ whole genome shotgun (WGS) entry which is preliminary data.</text>
</comment>
<evidence type="ECO:0000313" key="3">
    <source>
        <dbReference type="EMBL" id="EOT69126.1"/>
    </source>
</evidence>
<proteinExistence type="predicted"/>
<keyword evidence="1" id="KW-0732">Signal</keyword>
<dbReference type="AlphaFoldDB" id="R2P8I2"/>
<feature type="chain" id="PRO_5004354524" evidence="1">
    <location>
        <begin position="25"/>
        <end position="365"/>
    </location>
</feature>
<dbReference type="EMBL" id="AJAK01000007">
    <property type="protein sequence ID" value="EOH80617.1"/>
    <property type="molecule type" value="Genomic_DNA"/>
</dbReference>
<protein>
    <submittedName>
        <fullName evidence="2">Uncharacterized protein</fullName>
    </submittedName>
</protein>
<dbReference type="EMBL" id="ASWA01000002">
    <property type="protein sequence ID" value="EOT69126.1"/>
    <property type="molecule type" value="Genomic_DNA"/>
</dbReference>
<dbReference type="PATRIC" id="fig|1158601.3.peg.636"/>
<dbReference type="OrthoDB" id="1655118at2"/>
<sequence length="365" mass="41534">MYKKRYGLVFLLTFFFIFPLQAKADNQGLTVDQQQKKLEPYGHFYRAAFSDKSEEDDLGMYKIPGLYEAQTLSLKTNDVSDSRTMTPQGIALTEKYILISAYSHDHAHHSVIYMLDRQTHQFIKTVVLPGHPHLGGITYDPDHKRVWVTTGELVAGLSSIDLKEMEAYQMGNQRIISYHQQISLKEVSHASALTYTSGVLVVGYFTLNEYGRMATYRLNDQGELSIASQEKVSSFDQGKQKKAGLTPVPSSQFARSLGSWKTLDMIQGVTFYKDYLLMSQSWGPDRPGKIYFFDLDKVDHFFSIKDAAFEIDTPPYIEQISVDNNQLFAVFEGGAWPYRSRNPVLVDHVIQLSIDDLLSDKDQSK</sequence>
<organism evidence="2 4">
    <name type="scientific">Enterococcus malodoratus ATCC 43197</name>
    <dbReference type="NCBI Taxonomy" id="1158601"/>
    <lineage>
        <taxon>Bacteria</taxon>
        <taxon>Bacillati</taxon>
        <taxon>Bacillota</taxon>
        <taxon>Bacilli</taxon>
        <taxon>Lactobacillales</taxon>
        <taxon>Enterococcaceae</taxon>
        <taxon>Enterococcus</taxon>
    </lineage>
</organism>
<keyword evidence="5" id="KW-1185">Reference proteome</keyword>
<dbReference type="RefSeq" id="WP_010739537.1">
    <property type="nucleotide sequence ID" value="NZ_KB946249.1"/>
</dbReference>
<dbReference type="STRING" id="71451.RV07_GL000617"/>
<accession>R2P8I2</accession>
<evidence type="ECO:0000256" key="1">
    <source>
        <dbReference type="SAM" id="SignalP"/>
    </source>
</evidence>